<dbReference type="PANTHER" id="PTHR46268:SF6">
    <property type="entry name" value="UNIVERSAL STRESS PROTEIN UP12"/>
    <property type="match status" value="1"/>
</dbReference>
<reference evidence="3 4" key="1">
    <citation type="submission" date="2018-07" db="EMBL/GenBank/DDBJ databases">
        <title>Genomic Encyclopedia of Type Strains, Phase IV (KMG-IV): sequencing the most valuable type-strain genomes for metagenomic binning, comparative biology and taxonomic classification.</title>
        <authorList>
            <person name="Goeker M."/>
        </authorList>
    </citation>
    <scope>NUCLEOTIDE SEQUENCE [LARGE SCALE GENOMIC DNA]</scope>
    <source>
        <strain evidence="3 4">DSM 21634</strain>
    </source>
</reference>
<evidence type="ECO:0000256" key="1">
    <source>
        <dbReference type="ARBA" id="ARBA00008791"/>
    </source>
</evidence>
<accession>A0A368XWV6</accession>
<feature type="domain" description="UspA" evidence="2">
    <location>
        <begin position="1"/>
        <end position="141"/>
    </location>
</feature>
<sequence>MYKRILLAYDGSEAGQKALLDCGDLAHLSGAALTLVAVMPLHVGSIGLEVGVYDQVAEERERGRHQSVLDAGLARLRAAGHNVSGEVVTGDSVTEITRRARDIDADLIVVGHKHLENWAARWWQGAISGALIEHAHCSVLVSIIR</sequence>
<name>A0A368XWV6_9BURK</name>
<dbReference type="Proteomes" id="UP000252884">
    <property type="component" value="Unassembled WGS sequence"/>
</dbReference>
<dbReference type="OrthoDB" id="8564780at2"/>
<dbReference type="AlphaFoldDB" id="A0A368XWV6"/>
<dbReference type="CDD" id="cd00293">
    <property type="entry name" value="USP-like"/>
    <property type="match status" value="1"/>
</dbReference>
<evidence type="ECO:0000259" key="2">
    <source>
        <dbReference type="Pfam" id="PF00582"/>
    </source>
</evidence>
<dbReference type="InterPro" id="IPR014729">
    <property type="entry name" value="Rossmann-like_a/b/a_fold"/>
</dbReference>
<dbReference type="EMBL" id="QPJK01000003">
    <property type="protein sequence ID" value="RCW72560.1"/>
    <property type="molecule type" value="Genomic_DNA"/>
</dbReference>
<comment type="caution">
    <text evidence="3">The sequence shown here is derived from an EMBL/GenBank/DDBJ whole genome shotgun (WGS) entry which is preliminary data.</text>
</comment>
<dbReference type="SUPFAM" id="SSF52402">
    <property type="entry name" value="Adenine nucleotide alpha hydrolases-like"/>
    <property type="match status" value="1"/>
</dbReference>
<dbReference type="PRINTS" id="PR01438">
    <property type="entry name" value="UNVRSLSTRESS"/>
</dbReference>
<comment type="similarity">
    <text evidence="1">Belongs to the universal stress protein A family.</text>
</comment>
<dbReference type="Gene3D" id="3.40.50.620">
    <property type="entry name" value="HUPs"/>
    <property type="match status" value="1"/>
</dbReference>
<evidence type="ECO:0000313" key="3">
    <source>
        <dbReference type="EMBL" id="RCW72560.1"/>
    </source>
</evidence>
<dbReference type="InterPro" id="IPR006016">
    <property type="entry name" value="UspA"/>
</dbReference>
<organism evidence="3 4">
    <name type="scientific">Pseudorhodoferax soli</name>
    <dbReference type="NCBI Taxonomy" id="545864"/>
    <lineage>
        <taxon>Bacteria</taxon>
        <taxon>Pseudomonadati</taxon>
        <taxon>Pseudomonadota</taxon>
        <taxon>Betaproteobacteria</taxon>
        <taxon>Burkholderiales</taxon>
        <taxon>Comamonadaceae</taxon>
    </lineage>
</organism>
<dbReference type="PANTHER" id="PTHR46268">
    <property type="entry name" value="STRESS RESPONSE PROTEIN NHAX"/>
    <property type="match status" value="1"/>
</dbReference>
<protein>
    <submittedName>
        <fullName evidence="3">Nucleotide-binding universal stress UspA family protein</fullName>
    </submittedName>
</protein>
<keyword evidence="4" id="KW-1185">Reference proteome</keyword>
<dbReference type="Pfam" id="PF00582">
    <property type="entry name" value="Usp"/>
    <property type="match status" value="1"/>
</dbReference>
<dbReference type="RefSeq" id="WP_114467983.1">
    <property type="nucleotide sequence ID" value="NZ_QPJK01000003.1"/>
</dbReference>
<gene>
    <name evidence="3" type="ORF">DES41_103166</name>
</gene>
<evidence type="ECO:0000313" key="4">
    <source>
        <dbReference type="Proteomes" id="UP000252884"/>
    </source>
</evidence>
<proteinExistence type="inferred from homology"/>
<dbReference type="InterPro" id="IPR006015">
    <property type="entry name" value="Universal_stress_UspA"/>
</dbReference>